<comment type="cofactor">
    <cofactor evidence="1">
        <name>FAD</name>
        <dbReference type="ChEBI" id="CHEBI:57692"/>
    </cofactor>
</comment>
<dbReference type="SUPFAM" id="SSF55103">
    <property type="entry name" value="FAD-linked oxidases, C-terminal domain"/>
    <property type="match status" value="1"/>
</dbReference>
<evidence type="ECO:0000256" key="4">
    <source>
        <dbReference type="ARBA" id="ARBA00022827"/>
    </source>
</evidence>
<dbReference type="GO" id="GO:0016491">
    <property type="term" value="F:oxidoreductase activity"/>
    <property type="evidence" value="ECO:0007669"/>
    <property type="project" value="UniProtKB-KW"/>
</dbReference>
<proteinExistence type="inferred from homology"/>
<evidence type="ECO:0000256" key="1">
    <source>
        <dbReference type="ARBA" id="ARBA00001974"/>
    </source>
</evidence>
<comment type="similarity">
    <text evidence="2">Belongs to the oxygen-dependent FAD-linked oxidoreductase family.</text>
</comment>
<dbReference type="InterPro" id="IPR016169">
    <property type="entry name" value="FAD-bd_PCMH_sub2"/>
</dbReference>
<dbReference type="EMBL" id="RJSF01000049">
    <property type="protein sequence ID" value="RNM11105.1"/>
    <property type="molecule type" value="Genomic_DNA"/>
</dbReference>
<evidence type="ECO:0000313" key="7">
    <source>
        <dbReference type="EMBL" id="RNM11105.1"/>
    </source>
</evidence>
<evidence type="ECO:0000256" key="3">
    <source>
        <dbReference type="ARBA" id="ARBA00022630"/>
    </source>
</evidence>
<dbReference type="Proteomes" id="UP000279994">
    <property type="component" value="Unassembled WGS sequence"/>
</dbReference>
<protein>
    <submittedName>
        <fullName evidence="7">FAD-binding oxidoreductase</fullName>
    </submittedName>
</protein>
<dbReference type="Pfam" id="PF01565">
    <property type="entry name" value="FAD_binding_4"/>
    <property type="match status" value="1"/>
</dbReference>
<dbReference type="InterPro" id="IPR016166">
    <property type="entry name" value="FAD-bd_PCMH"/>
</dbReference>
<keyword evidence="4" id="KW-0274">FAD</keyword>
<sequence length="462" mass="48844">MTINLTTTAQVESALDELSSVLPGQVVDPRHPDWTALSRAWILSVDQRPRAVVTVTDEEDVVAVVGWAARHDMTVSVQPVGHGATHALDGTVLLRTRGLREITVDAENRIARVGAGVKWGELLAAVSDLGLTGLAGSSPDPSVVGFTLGGGLSWFSRAFGLAAHSVVAVELVDGDGELRRVTAASDPDLFWAIRGGGGDFGIVTALEFRLHPAPHVYGGRLLWPIEMARPVMTAFAEVTASAPDELTAWAHLLRFPPLPEIPEPLRGGSFVSVDLTFLGSAEEAERLLAPLRSLPALRFDTLGTVPLAELGGIAAEPVDPMPTMELSGLLRDFDEVTIDRLLAAAGGPDSPLVVVQVRHLGGALTRATDADGAAGALSEPYQLFCLGVPVSPEVAYAIGQAFAEVRTALGEHLTGRRAFNFLSDDHDPTSAFSPTALERLVAVKAEVDPHGTIRSNRPVNRS</sequence>
<comment type="caution">
    <text evidence="7">The sequence shown here is derived from an EMBL/GenBank/DDBJ whole genome shotgun (WGS) entry which is preliminary data.</text>
</comment>
<dbReference type="PROSITE" id="PS51387">
    <property type="entry name" value="FAD_PCMH"/>
    <property type="match status" value="1"/>
</dbReference>
<keyword evidence="5" id="KW-0560">Oxidoreductase</keyword>
<organism evidence="7 8">
    <name type="scientific">Nocardioides pocheonensis</name>
    <dbReference type="NCBI Taxonomy" id="661485"/>
    <lineage>
        <taxon>Bacteria</taxon>
        <taxon>Bacillati</taxon>
        <taxon>Actinomycetota</taxon>
        <taxon>Actinomycetes</taxon>
        <taxon>Propionibacteriales</taxon>
        <taxon>Nocardioidaceae</taxon>
        <taxon>Nocardioides</taxon>
    </lineage>
</organism>
<dbReference type="InterPro" id="IPR006094">
    <property type="entry name" value="Oxid_FAD_bind_N"/>
</dbReference>
<dbReference type="InterPro" id="IPR036318">
    <property type="entry name" value="FAD-bd_PCMH-like_sf"/>
</dbReference>
<dbReference type="Gene3D" id="3.30.465.10">
    <property type="match status" value="1"/>
</dbReference>
<dbReference type="InterPro" id="IPR016167">
    <property type="entry name" value="FAD-bd_PCMH_sub1"/>
</dbReference>
<dbReference type="PANTHER" id="PTHR42973:SF39">
    <property type="entry name" value="FAD-BINDING PCMH-TYPE DOMAIN-CONTAINING PROTEIN"/>
    <property type="match status" value="1"/>
</dbReference>
<evidence type="ECO:0000256" key="2">
    <source>
        <dbReference type="ARBA" id="ARBA00005466"/>
    </source>
</evidence>
<accession>A0A3N0GF77</accession>
<reference evidence="7 8" key="1">
    <citation type="submission" date="2018-11" db="EMBL/GenBank/DDBJ databases">
        <authorList>
            <person name="Li F."/>
        </authorList>
    </citation>
    <scope>NUCLEOTIDE SEQUENCE [LARGE SCALE GENOMIC DNA]</scope>
    <source>
        <strain evidence="7 8">Gsoil 818</strain>
    </source>
</reference>
<dbReference type="InterPro" id="IPR050416">
    <property type="entry name" value="FAD-linked_Oxidoreductase"/>
</dbReference>
<feature type="domain" description="FAD-binding PCMH-type" evidence="6">
    <location>
        <begin position="45"/>
        <end position="213"/>
    </location>
</feature>
<dbReference type="OrthoDB" id="3682986at2"/>
<keyword evidence="8" id="KW-1185">Reference proteome</keyword>
<dbReference type="RefSeq" id="WP_123225343.1">
    <property type="nucleotide sequence ID" value="NZ_RJSF01000049.1"/>
</dbReference>
<dbReference type="InterPro" id="IPR016164">
    <property type="entry name" value="FAD-linked_Oxase-like_C"/>
</dbReference>
<name>A0A3N0GF77_9ACTN</name>
<evidence type="ECO:0000313" key="8">
    <source>
        <dbReference type="Proteomes" id="UP000279994"/>
    </source>
</evidence>
<dbReference type="Gene3D" id="3.30.43.10">
    <property type="entry name" value="Uridine Diphospho-n-acetylenolpyruvylglucosamine Reductase, domain 2"/>
    <property type="match status" value="1"/>
</dbReference>
<evidence type="ECO:0000256" key="5">
    <source>
        <dbReference type="ARBA" id="ARBA00023002"/>
    </source>
</evidence>
<dbReference type="PANTHER" id="PTHR42973">
    <property type="entry name" value="BINDING OXIDOREDUCTASE, PUTATIVE (AFU_ORTHOLOGUE AFUA_1G17690)-RELATED"/>
    <property type="match status" value="1"/>
</dbReference>
<evidence type="ECO:0000259" key="6">
    <source>
        <dbReference type="PROSITE" id="PS51387"/>
    </source>
</evidence>
<dbReference type="Gene3D" id="3.40.462.20">
    <property type="match status" value="1"/>
</dbReference>
<dbReference type="GO" id="GO:0071949">
    <property type="term" value="F:FAD binding"/>
    <property type="evidence" value="ECO:0007669"/>
    <property type="project" value="InterPro"/>
</dbReference>
<keyword evidence="3" id="KW-0285">Flavoprotein</keyword>
<gene>
    <name evidence="7" type="ORF">EFL26_23455</name>
</gene>
<dbReference type="SUPFAM" id="SSF56176">
    <property type="entry name" value="FAD-binding/transporter-associated domain-like"/>
    <property type="match status" value="1"/>
</dbReference>
<dbReference type="AlphaFoldDB" id="A0A3N0GF77"/>